<dbReference type="InterPro" id="IPR029058">
    <property type="entry name" value="AB_hydrolase_fold"/>
</dbReference>
<dbReference type="InterPro" id="IPR004142">
    <property type="entry name" value="NDRG"/>
</dbReference>
<gene>
    <name evidence="2" type="primary">NDRG3</name>
    <name evidence="2" type="ORF">OS493_029063</name>
</gene>
<evidence type="ECO:0000313" key="3">
    <source>
        <dbReference type="Proteomes" id="UP001163046"/>
    </source>
</evidence>
<dbReference type="Pfam" id="PF03096">
    <property type="entry name" value="Ndr"/>
    <property type="match status" value="1"/>
</dbReference>
<sequence length="331" mass="37317">MEARPLVSLTSIDIHESEPKVFDDHEAFISLLSEHDVETSRGKMRVTRQGKDGKTAIVTFHDIGQNHTSAFLGFFNFNETRPLLDQFCIYHIDAPGQEEDSQDLPEEYLYPTVDELSDMVGEVVNFFDIKRFIGFGVGAGANILSRYALWNPTRVEALVLIELVASNGGWIDWGYQKLCVKQLQSKGLTTFVEDYLLWHHFGTKTKEENLDLVHAFKQSIHTVLSPRNLSLFINSYLQRSDLQMQRPEPGSAKKVQLTLKCVSLLITGSNSPHQDDVIDTNSRLDPTKSNYFKVSDCGGMPLEEQPHKVATSLILFLQGLGYCKCKLSTTV</sequence>
<keyword evidence="3" id="KW-1185">Reference proteome</keyword>
<evidence type="ECO:0000256" key="1">
    <source>
        <dbReference type="ARBA" id="ARBA00005598"/>
    </source>
</evidence>
<comment type="caution">
    <text evidence="2">The sequence shown here is derived from an EMBL/GenBank/DDBJ whole genome shotgun (WGS) entry which is preliminary data.</text>
</comment>
<dbReference type="EMBL" id="MU827330">
    <property type="protein sequence ID" value="KAJ7354954.1"/>
    <property type="molecule type" value="Genomic_DNA"/>
</dbReference>
<dbReference type="AlphaFoldDB" id="A0A9W9YK71"/>
<name>A0A9W9YK71_9CNID</name>
<protein>
    <submittedName>
        <fullName evidence="2">Protein ndrg3</fullName>
    </submittedName>
</protein>
<dbReference type="OrthoDB" id="741027at2759"/>
<evidence type="ECO:0000313" key="2">
    <source>
        <dbReference type="EMBL" id="KAJ7354954.1"/>
    </source>
</evidence>
<accession>A0A9W9YK71</accession>
<dbReference type="Gene3D" id="3.40.50.1820">
    <property type="entry name" value="alpha/beta hydrolase"/>
    <property type="match status" value="1"/>
</dbReference>
<dbReference type="SUPFAM" id="SSF53474">
    <property type="entry name" value="alpha/beta-Hydrolases"/>
    <property type="match status" value="1"/>
</dbReference>
<organism evidence="2 3">
    <name type="scientific">Desmophyllum pertusum</name>
    <dbReference type="NCBI Taxonomy" id="174260"/>
    <lineage>
        <taxon>Eukaryota</taxon>
        <taxon>Metazoa</taxon>
        <taxon>Cnidaria</taxon>
        <taxon>Anthozoa</taxon>
        <taxon>Hexacorallia</taxon>
        <taxon>Scleractinia</taxon>
        <taxon>Caryophylliina</taxon>
        <taxon>Caryophylliidae</taxon>
        <taxon>Desmophyllum</taxon>
    </lineage>
</organism>
<comment type="similarity">
    <text evidence="1">Belongs to the NDRG family.</text>
</comment>
<dbReference type="PANTHER" id="PTHR11034">
    <property type="entry name" value="N-MYC DOWNSTREAM REGULATED"/>
    <property type="match status" value="1"/>
</dbReference>
<proteinExistence type="inferred from homology"/>
<dbReference type="Proteomes" id="UP001163046">
    <property type="component" value="Unassembled WGS sequence"/>
</dbReference>
<reference evidence="2" key="1">
    <citation type="submission" date="2023-01" db="EMBL/GenBank/DDBJ databases">
        <title>Genome assembly of the deep-sea coral Lophelia pertusa.</title>
        <authorList>
            <person name="Herrera S."/>
            <person name="Cordes E."/>
        </authorList>
    </citation>
    <scope>NUCLEOTIDE SEQUENCE</scope>
    <source>
        <strain evidence="2">USNM1676648</strain>
        <tissue evidence="2">Polyp</tissue>
    </source>
</reference>